<gene>
    <name evidence="2" type="ORF">NCTC10801_01930</name>
</gene>
<dbReference type="OrthoDB" id="6479364at2"/>
<dbReference type="AlphaFoldDB" id="A0A380TX64"/>
<reference evidence="2 3" key="1">
    <citation type="submission" date="2018-06" db="EMBL/GenBank/DDBJ databases">
        <authorList>
            <consortium name="Pathogen Informatics"/>
            <person name="Doyle S."/>
        </authorList>
    </citation>
    <scope>NUCLEOTIDE SEQUENCE [LARGE SCALE GENOMIC DNA]</scope>
    <source>
        <strain evidence="2 3">NCTC10801</strain>
    </source>
</reference>
<proteinExistence type="predicted"/>
<evidence type="ECO:0000313" key="2">
    <source>
        <dbReference type="EMBL" id="SUT93230.1"/>
    </source>
</evidence>
<dbReference type="NCBIfam" id="NF038368">
    <property type="entry name" value="P2_Rz1"/>
    <property type="match status" value="1"/>
</dbReference>
<keyword evidence="1" id="KW-0732">Signal</keyword>
<feature type="signal peptide" evidence="1">
    <location>
        <begin position="1"/>
        <end position="22"/>
    </location>
</feature>
<evidence type="ECO:0000256" key="1">
    <source>
        <dbReference type="SAM" id="SignalP"/>
    </source>
</evidence>
<protein>
    <recommendedName>
        <fullName evidence="4">Lytic protein Rz1</fullName>
    </recommendedName>
</protein>
<sequence>MSLKTINALTLLCLTTLLSSCASKVTTKTAYLYPPQAYLTPCTKTAFTGATYGDVVEHLIKVTSERDICASQIDNIREWQNKNQVPIKP</sequence>
<dbReference type="Pfam" id="PF23793">
    <property type="entry name" value="LysC"/>
    <property type="match status" value="1"/>
</dbReference>
<dbReference type="InterPro" id="IPR047737">
    <property type="entry name" value="LysC"/>
</dbReference>
<evidence type="ECO:0000313" key="3">
    <source>
        <dbReference type="Proteomes" id="UP000254649"/>
    </source>
</evidence>
<feature type="chain" id="PRO_5016574034" description="Lytic protein Rz1" evidence="1">
    <location>
        <begin position="23"/>
        <end position="89"/>
    </location>
</feature>
<organism evidence="2 3">
    <name type="scientific">[Actinobacillus] rossii</name>
    <dbReference type="NCBI Taxonomy" id="123820"/>
    <lineage>
        <taxon>Bacteria</taxon>
        <taxon>Pseudomonadati</taxon>
        <taxon>Pseudomonadota</taxon>
        <taxon>Gammaproteobacteria</taxon>
        <taxon>Pasteurellales</taxon>
        <taxon>Pasteurellaceae</taxon>
    </lineage>
</organism>
<dbReference type="Proteomes" id="UP000254649">
    <property type="component" value="Unassembled WGS sequence"/>
</dbReference>
<accession>A0A380TX64</accession>
<keyword evidence="3" id="KW-1185">Reference proteome</keyword>
<dbReference type="EMBL" id="UFRQ01000003">
    <property type="protein sequence ID" value="SUT93230.1"/>
    <property type="molecule type" value="Genomic_DNA"/>
</dbReference>
<dbReference type="PROSITE" id="PS51257">
    <property type="entry name" value="PROKAR_LIPOPROTEIN"/>
    <property type="match status" value="1"/>
</dbReference>
<name>A0A380TX64_9PAST</name>
<evidence type="ECO:0008006" key="4">
    <source>
        <dbReference type="Google" id="ProtNLM"/>
    </source>
</evidence>
<dbReference type="InterPro" id="IPR058979">
    <property type="entry name" value="LysC-like"/>
</dbReference>